<evidence type="ECO:0000256" key="6">
    <source>
        <dbReference type="SAM" id="Phobius"/>
    </source>
</evidence>
<dbReference type="PANTHER" id="PTHR38459:SF1">
    <property type="entry name" value="PROPHAGE BACTOPRENOL-LINKED GLUCOSE TRANSLOCASE HOMOLOG"/>
    <property type="match status" value="1"/>
</dbReference>
<name>A0A7W6BTG0_9HYPH</name>
<feature type="domain" description="GtrA/DPMS transmembrane" evidence="7">
    <location>
        <begin position="14"/>
        <end position="126"/>
    </location>
</feature>
<evidence type="ECO:0000256" key="4">
    <source>
        <dbReference type="ARBA" id="ARBA00022989"/>
    </source>
</evidence>
<comment type="similarity">
    <text evidence="2">Belongs to the GtrA family.</text>
</comment>
<dbReference type="PANTHER" id="PTHR38459">
    <property type="entry name" value="PROPHAGE BACTOPRENOL-LINKED GLUCOSE TRANSLOCASE HOMOLOG"/>
    <property type="match status" value="1"/>
</dbReference>
<sequence length="135" mass="14509">MTAMDRSLRRFFAYALVGGAGTTAHYGLFLGLLSLTAPVLLASCAGYVLGAVVNYWLNRSVTFASQHPHREAAPRFLAVAAFGLVLNLSIVTLLVGWARWQPLSAQIAATAFCLFATYALNARWSFATAIGQPKT</sequence>
<keyword evidence="5 6" id="KW-0472">Membrane</keyword>
<evidence type="ECO:0000256" key="2">
    <source>
        <dbReference type="ARBA" id="ARBA00009399"/>
    </source>
</evidence>
<proteinExistence type="inferred from homology"/>
<keyword evidence="3 6" id="KW-0812">Transmembrane</keyword>
<keyword evidence="9" id="KW-1185">Reference proteome</keyword>
<evidence type="ECO:0000256" key="5">
    <source>
        <dbReference type="ARBA" id="ARBA00023136"/>
    </source>
</evidence>
<organism evidence="8 9">
    <name type="scientific">Aureimonas phyllosphaerae</name>
    <dbReference type="NCBI Taxonomy" id="1166078"/>
    <lineage>
        <taxon>Bacteria</taxon>
        <taxon>Pseudomonadati</taxon>
        <taxon>Pseudomonadota</taxon>
        <taxon>Alphaproteobacteria</taxon>
        <taxon>Hyphomicrobiales</taxon>
        <taxon>Aurantimonadaceae</taxon>
        <taxon>Aureimonas</taxon>
    </lineage>
</organism>
<dbReference type="InterPro" id="IPR051401">
    <property type="entry name" value="GtrA_CellWall_Glycosyl"/>
</dbReference>
<feature type="transmembrane region" description="Helical" evidence="6">
    <location>
        <begin position="77"/>
        <end position="97"/>
    </location>
</feature>
<protein>
    <submittedName>
        <fullName evidence="8">Putative flippase GtrA</fullName>
    </submittedName>
</protein>
<evidence type="ECO:0000313" key="8">
    <source>
        <dbReference type="EMBL" id="MBB3934375.1"/>
    </source>
</evidence>
<evidence type="ECO:0000256" key="3">
    <source>
        <dbReference type="ARBA" id="ARBA00022692"/>
    </source>
</evidence>
<reference evidence="8 9" key="1">
    <citation type="submission" date="2020-08" db="EMBL/GenBank/DDBJ databases">
        <title>Genomic Encyclopedia of Type Strains, Phase IV (KMG-IV): sequencing the most valuable type-strain genomes for metagenomic binning, comparative biology and taxonomic classification.</title>
        <authorList>
            <person name="Goeker M."/>
        </authorList>
    </citation>
    <scope>NUCLEOTIDE SEQUENCE [LARGE SCALE GENOMIC DNA]</scope>
    <source>
        <strain evidence="8 9">DSM 25024</strain>
    </source>
</reference>
<comment type="subcellular location">
    <subcellularLocation>
        <location evidence="1">Membrane</location>
        <topology evidence="1">Multi-pass membrane protein</topology>
    </subcellularLocation>
</comment>
<dbReference type="Proteomes" id="UP000531216">
    <property type="component" value="Unassembled WGS sequence"/>
</dbReference>
<evidence type="ECO:0000259" key="7">
    <source>
        <dbReference type="Pfam" id="PF04138"/>
    </source>
</evidence>
<evidence type="ECO:0000313" key="9">
    <source>
        <dbReference type="Proteomes" id="UP000531216"/>
    </source>
</evidence>
<evidence type="ECO:0000256" key="1">
    <source>
        <dbReference type="ARBA" id="ARBA00004141"/>
    </source>
</evidence>
<dbReference type="GO" id="GO:0000271">
    <property type="term" value="P:polysaccharide biosynthetic process"/>
    <property type="evidence" value="ECO:0007669"/>
    <property type="project" value="InterPro"/>
</dbReference>
<feature type="transmembrane region" description="Helical" evidence="6">
    <location>
        <begin position="103"/>
        <end position="120"/>
    </location>
</feature>
<comment type="caution">
    <text evidence="8">The sequence shown here is derived from an EMBL/GenBank/DDBJ whole genome shotgun (WGS) entry which is preliminary data.</text>
</comment>
<gene>
    <name evidence="8" type="ORF">GGR05_000486</name>
</gene>
<dbReference type="InterPro" id="IPR007267">
    <property type="entry name" value="GtrA_DPMS_TM"/>
</dbReference>
<feature type="transmembrane region" description="Helical" evidence="6">
    <location>
        <begin position="39"/>
        <end position="57"/>
    </location>
</feature>
<keyword evidence="4 6" id="KW-1133">Transmembrane helix</keyword>
<dbReference type="EMBL" id="JACIDO010000001">
    <property type="protein sequence ID" value="MBB3934375.1"/>
    <property type="molecule type" value="Genomic_DNA"/>
</dbReference>
<dbReference type="AlphaFoldDB" id="A0A7W6BTG0"/>
<feature type="transmembrane region" description="Helical" evidence="6">
    <location>
        <begin position="12"/>
        <end position="33"/>
    </location>
</feature>
<accession>A0A7W6BTG0</accession>
<dbReference type="Pfam" id="PF04138">
    <property type="entry name" value="GtrA_DPMS_TM"/>
    <property type="match status" value="1"/>
</dbReference>
<dbReference type="GO" id="GO:0005886">
    <property type="term" value="C:plasma membrane"/>
    <property type="evidence" value="ECO:0007669"/>
    <property type="project" value="TreeGrafter"/>
</dbReference>